<gene>
    <name evidence="3" type="ORF">PN838_24980</name>
</gene>
<evidence type="ECO:0000259" key="2">
    <source>
        <dbReference type="Pfam" id="PF07995"/>
    </source>
</evidence>
<protein>
    <submittedName>
        <fullName evidence="3">PQQ-dependent sugar dehydrogenase</fullName>
    </submittedName>
</protein>
<proteinExistence type="predicted"/>
<organism evidence="3 4">
    <name type="scientific">Psychrosphaera algicola</name>
    <dbReference type="NCBI Taxonomy" id="3023714"/>
    <lineage>
        <taxon>Bacteria</taxon>
        <taxon>Pseudomonadati</taxon>
        <taxon>Pseudomonadota</taxon>
        <taxon>Gammaproteobacteria</taxon>
        <taxon>Alteromonadales</taxon>
        <taxon>Pseudoalteromonadaceae</taxon>
        <taxon>Psychrosphaera</taxon>
    </lineage>
</organism>
<feature type="chain" id="PRO_5046036414" evidence="1">
    <location>
        <begin position="19"/>
        <end position="363"/>
    </location>
</feature>
<dbReference type="Gene3D" id="2.120.10.30">
    <property type="entry name" value="TolB, C-terminal domain"/>
    <property type="match status" value="1"/>
</dbReference>
<name>A0ABT5FJL2_9GAMM</name>
<dbReference type="InterPro" id="IPR011041">
    <property type="entry name" value="Quinoprot_gluc/sorb_DH_b-prop"/>
</dbReference>
<accession>A0ABT5FJL2</accession>
<evidence type="ECO:0000256" key="1">
    <source>
        <dbReference type="SAM" id="SignalP"/>
    </source>
</evidence>
<dbReference type="Pfam" id="PF07995">
    <property type="entry name" value="GSDH"/>
    <property type="match status" value="1"/>
</dbReference>
<reference evidence="3 4" key="1">
    <citation type="submission" date="2023-01" db="EMBL/GenBank/DDBJ databases">
        <title>Psychrosphaera sp. nov., isolated from marine algae.</title>
        <authorList>
            <person name="Bayburt H."/>
            <person name="Choi B.J."/>
            <person name="Kim J.M."/>
            <person name="Choi D.G."/>
            <person name="Jeon C.O."/>
        </authorList>
    </citation>
    <scope>NUCLEOTIDE SEQUENCE [LARGE SCALE GENOMIC DNA]</scope>
    <source>
        <strain evidence="3 4">G1-22</strain>
    </source>
</reference>
<feature type="signal peptide" evidence="1">
    <location>
        <begin position="1"/>
        <end position="18"/>
    </location>
</feature>
<dbReference type="InterPro" id="IPR011042">
    <property type="entry name" value="6-blade_b-propeller_TolB-like"/>
</dbReference>
<keyword evidence="4" id="KW-1185">Reference proteome</keyword>
<feature type="domain" description="Glucose/Sorbosone dehydrogenase" evidence="2">
    <location>
        <begin position="31"/>
        <end position="359"/>
    </location>
</feature>
<dbReference type="SUPFAM" id="SSF50952">
    <property type="entry name" value="Soluble quinoprotein glucose dehydrogenase"/>
    <property type="match status" value="1"/>
</dbReference>
<dbReference type="InterPro" id="IPR012938">
    <property type="entry name" value="Glc/Sorbosone_DH"/>
</dbReference>
<sequence length="363" mass="40649">MLKMILSMLAVVSIYSHAEFDFKVDVLADDLQRPWGISHIGSGKMLITERDGDVRLYDGKTMLPALQGLPSVYNVGQGGLLDVYAHPNYASNKYVYFTFGEGTATKNYTKLIRTKFTGSEFVDVKTLFMASPTKKQALHYAGRISFLADNSMVFGVGDGYLYKEQAQELNSHLGKIIRLYDDGSIPADNPFIGKKNTLPEIYSYGHRNPQGMFFDNKRKILFSNEHGPKGGDEINIIQAGKNYGWPAITYGVDYSGDIISDLTHKAGMEQPLLQWTPSIAPSSMLVYYGAMFPDLNGHILATALKFTQMRVVRLNDKNGQVSVVKQEVYLKDRGERIRDIELDDVGRIYLITDSGKLLRLTKP</sequence>
<dbReference type="Proteomes" id="UP001528411">
    <property type="component" value="Unassembled WGS sequence"/>
</dbReference>
<dbReference type="EMBL" id="JAQOMS010000002">
    <property type="protein sequence ID" value="MDC2891394.1"/>
    <property type="molecule type" value="Genomic_DNA"/>
</dbReference>
<evidence type="ECO:0000313" key="4">
    <source>
        <dbReference type="Proteomes" id="UP001528411"/>
    </source>
</evidence>
<dbReference type="PANTHER" id="PTHR19328:SF75">
    <property type="entry name" value="ALDOSE SUGAR DEHYDROGENASE YLII"/>
    <property type="match status" value="1"/>
</dbReference>
<evidence type="ECO:0000313" key="3">
    <source>
        <dbReference type="EMBL" id="MDC2891394.1"/>
    </source>
</evidence>
<dbReference type="PANTHER" id="PTHR19328">
    <property type="entry name" value="HEDGEHOG-INTERACTING PROTEIN"/>
    <property type="match status" value="1"/>
</dbReference>
<keyword evidence="1" id="KW-0732">Signal</keyword>
<dbReference type="RefSeq" id="WP_272182391.1">
    <property type="nucleotide sequence ID" value="NZ_JAQOMS010000002.1"/>
</dbReference>
<comment type="caution">
    <text evidence="3">The sequence shown here is derived from an EMBL/GenBank/DDBJ whole genome shotgun (WGS) entry which is preliminary data.</text>
</comment>